<protein>
    <submittedName>
        <fullName evidence="1">PcfJ domain-containing protein</fullName>
    </submittedName>
</protein>
<evidence type="ECO:0000313" key="2">
    <source>
        <dbReference type="Proteomes" id="UP001595377"/>
    </source>
</evidence>
<accession>A0ABV7DPX9</accession>
<comment type="caution">
    <text evidence="1">The sequence shown here is derived from an EMBL/GenBank/DDBJ whole genome shotgun (WGS) entry which is preliminary data.</text>
</comment>
<evidence type="ECO:0000313" key="1">
    <source>
        <dbReference type="EMBL" id="MFC3076267.1"/>
    </source>
</evidence>
<keyword evidence="2" id="KW-1185">Reference proteome</keyword>
<reference evidence="2" key="1">
    <citation type="journal article" date="2019" name="Int. J. Syst. Evol. Microbiol.">
        <title>The Global Catalogue of Microorganisms (GCM) 10K type strain sequencing project: providing services to taxonomists for standard genome sequencing and annotation.</title>
        <authorList>
            <consortium name="The Broad Institute Genomics Platform"/>
            <consortium name="The Broad Institute Genome Sequencing Center for Infectious Disease"/>
            <person name="Wu L."/>
            <person name="Ma J."/>
        </authorList>
    </citation>
    <scope>NUCLEOTIDE SEQUENCE [LARGE SCALE GENOMIC DNA]</scope>
    <source>
        <strain evidence="2">KCTC 52677</strain>
    </source>
</reference>
<proteinExistence type="predicted"/>
<gene>
    <name evidence="1" type="ORF">ACFOHH_24350</name>
</gene>
<sequence length="309" mass="34996">MKPRSHPEWPYALAAFTVELDIPDRHYQVRQLISPGLGRLFMKDWIAQDRIDPEIMIDPADRSDDPRWHQIDGWPIRGGTADEILRRKWERRAALYFHWHATNVSHVTDWLIYATATNAPWLFNVNEQGEPRKLLKCGSLCQLANEADKGLGNQPPNWLLDRGGIPLDDPDPQPAPDDEMEIADLGVGHVLVRLLTPNALRVEGVRMRHCVGHGGYDCILREPGYRLLSVRNPNGTPLATLEIRGDVVRQFRGPGNDDPTSAVVDLLSKYVAEQGWRGYEEAAVGRYGGYGPEALRVLEGLEPVRRRER</sequence>
<name>A0ABV7DPX9_9HYPH</name>
<dbReference type="Proteomes" id="UP001595377">
    <property type="component" value="Unassembled WGS sequence"/>
</dbReference>
<organism evidence="1 2">
    <name type="scientific">Shinella pollutisoli</name>
    <dbReference type="NCBI Taxonomy" id="2250594"/>
    <lineage>
        <taxon>Bacteria</taxon>
        <taxon>Pseudomonadati</taxon>
        <taxon>Pseudomonadota</taxon>
        <taxon>Alphaproteobacteria</taxon>
        <taxon>Hyphomicrobiales</taxon>
        <taxon>Rhizobiaceae</taxon>
        <taxon>Shinella</taxon>
    </lineage>
</organism>
<dbReference type="EMBL" id="JBHRSP010000051">
    <property type="protein sequence ID" value="MFC3076267.1"/>
    <property type="molecule type" value="Genomic_DNA"/>
</dbReference>
<dbReference type="RefSeq" id="WP_257318425.1">
    <property type="nucleotide sequence ID" value="NZ_JANFDG010000056.1"/>
</dbReference>